<evidence type="ECO:0000256" key="2">
    <source>
        <dbReference type="SAM" id="MobiDB-lite"/>
    </source>
</evidence>
<comment type="similarity">
    <text evidence="1">Belongs to the GeBP family.</text>
</comment>
<dbReference type="EMBL" id="GEVK01005481">
    <property type="protein sequence ID" value="JAU47351.1"/>
    <property type="molecule type" value="Transcribed_RNA"/>
</dbReference>
<dbReference type="InterPro" id="IPR053932">
    <property type="entry name" value="GeBP-like_DBD"/>
</dbReference>
<feature type="compositionally biased region" description="Acidic residues" evidence="2">
    <location>
        <begin position="18"/>
        <end position="45"/>
    </location>
</feature>
<accession>A0A1J3FU76</accession>
<dbReference type="AlphaFoldDB" id="A0A1J3FU76"/>
<dbReference type="InterPro" id="IPR053933">
    <property type="entry name" value="GeBP-like_C"/>
</dbReference>
<evidence type="ECO:0000313" key="5">
    <source>
        <dbReference type="EMBL" id="JAU47351.1"/>
    </source>
</evidence>
<feature type="compositionally biased region" description="Basic and acidic residues" evidence="2">
    <location>
        <begin position="102"/>
        <end position="117"/>
    </location>
</feature>
<feature type="compositionally biased region" description="Basic and acidic residues" evidence="2">
    <location>
        <begin position="148"/>
        <end position="162"/>
    </location>
</feature>
<feature type="compositionally biased region" description="Basic residues" evidence="2">
    <location>
        <begin position="275"/>
        <end position="284"/>
    </location>
</feature>
<dbReference type="GO" id="GO:0006355">
    <property type="term" value="P:regulation of DNA-templated transcription"/>
    <property type="evidence" value="ECO:0007669"/>
    <property type="project" value="InterPro"/>
</dbReference>
<reference evidence="5" key="1">
    <citation type="submission" date="2016-07" db="EMBL/GenBank/DDBJ databases">
        <title>De novo transcriptome assembly of four accessions of the metal hyperaccumulator plant Noccaea caerulescens.</title>
        <authorList>
            <person name="Blande D."/>
            <person name="Halimaa P."/>
            <person name="Tervahauta A.I."/>
            <person name="Aarts M.G."/>
            <person name="Karenlampi S.O."/>
        </authorList>
    </citation>
    <scope>NUCLEOTIDE SEQUENCE</scope>
</reference>
<feature type="domain" description="Glabrous enhancer-binding protein-like C-terminal" evidence="4">
    <location>
        <begin position="318"/>
        <end position="385"/>
    </location>
</feature>
<dbReference type="PANTHER" id="PTHR31662">
    <property type="entry name" value="BNAANNG10740D PROTEIN-RELATED"/>
    <property type="match status" value="1"/>
</dbReference>
<feature type="domain" description="Glabrous enhancer-binding protein-like DBD" evidence="3">
    <location>
        <begin position="167"/>
        <end position="261"/>
    </location>
</feature>
<organism evidence="5">
    <name type="scientific">Noccaea caerulescens</name>
    <name type="common">Alpine penny-cress</name>
    <name type="synonym">Thlaspi caerulescens</name>
    <dbReference type="NCBI Taxonomy" id="107243"/>
    <lineage>
        <taxon>Eukaryota</taxon>
        <taxon>Viridiplantae</taxon>
        <taxon>Streptophyta</taxon>
        <taxon>Embryophyta</taxon>
        <taxon>Tracheophyta</taxon>
        <taxon>Spermatophyta</taxon>
        <taxon>Magnoliopsida</taxon>
        <taxon>eudicotyledons</taxon>
        <taxon>Gunneridae</taxon>
        <taxon>Pentapetalae</taxon>
        <taxon>rosids</taxon>
        <taxon>malvids</taxon>
        <taxon>Brassicales</taxon>
        <taxon>Brassicaceae</taxon>
        <taxon>Coluteocarpeae</taxon>
        <taxon>Noccaea</taxon>
    </lineage>
</organism>
<dbReference type="Pfam" id="PF04504">
    <property type="entry name" value="GeBP-like_DBD"/>
    <property type="match status" value="1"/>
</dbReference>
<sequence length="391" mass="42974">MSGKRFNPLENPPAASSSDEDEVDTSIGEGEEVEESSSEEEEDDASSGNPSVKKPETALPAAEKNRVSDSESGSEEETDSDAETERKAPVKNQAPSAVKSVAETKDSVAAKSQDSKKVKPSAKSATKKRPSETDVAAASADAKRVKRVSGEDEKKSGGEEETKKTYFQRVWTEDDEISVLQGLIDYETDTGASPFVDSTGFYESVKKSISFEVRKIQLMEKVRGLKKKFENNRCKGKKGEDPTFAKPHDRKAFDLSKNIWGDNGLFPESAIKSNGKSKKSSKSKPSKEELISSLVNGKSCEDEVAANKGEASSIKELDAFVKPVLVTSLARFGVDDLAAQQGWSRLASEDKKRFEEEWKQLQLKEFEFYSQRSGFFHAVVTKMAETFRPST</sequence>
<protein>
    <submittedName>
        <fullName evidence="5">Mediator-associated protein 1</fullName>
    </submittedName>
</protein>
<proteinExistence type="inferred from homology"/>
<gene>
    <name evidence="5" type="ORF">LC_TR6146_c0_g1_i1_g.20745</name>
</gene>
<dbReference type="PANTHER" id="PTHR31662:SF33">
    <property type="entry name" value="DNA-BINDING STOREKEEPER PROTEIN TRANSCRIPTIONAL REGULATOR-LIKE PROTEIN"/>
    <property type="match status" value="1"/>
</dbReference>
<dbReference type="InterPro" id="IPR007592">
    <property type="entry name" value="GEBP"/>
</dbReference>
<evidence type="ECO:0000256" key="1">
    <source>
        <dbReference type="ARBA" id="ARBA00010820"/>
    </source>
</evidence>
<dbReference type="Pfam" id="PF22757">
    <property type="entry name" value="GeBP-like_C"/>
    <property type="match status" value="1"/>
</dbReference>
<evidence type="ECO:0000259" key="4">
    <source>
        <dbReference type="Pfam" id="PF22757"/>
    </source>
</evidence>
<feature type="region of interest" description="Disordered" evidence="2">
    <location>
        <begin position="259"/>
        <end position="289"/>
    </location>
</feature>
<feature type="region of interest" description="Disordered" evidence="2">
    <location>
        <begin position="1"/>
        <end position="162"/>
    </location>
</feature>
<evidence type="ECO:0000259" key="3">
    <source>
        <dbReference type="Pfam" id="PF04504"/>
    </source>
</evidence>
<dbReference type="GO" id="GO:0005634">
    <property type="term" value="C:nucleus"/>
    <property type="evidence" value="ECO:0007669"/>
    <property type="project" value="TreeGrafter"/>
</dbReference>
<feature type="compositionally biased region" description="Acidic residues" evidence="2">
    <location>
        <begin position="72"/>
        <end position="82"/>
    </location>
</feature>
<name>A0A1J3FU76_NOCCA</name>